<organism evidence="1">
    <name type="scientific">marine metagenome</name>
    <dbReference type="NCBI Taxonomy" id="408172"/>
    <lineage>
        <taxon>unclassified sequences</taxon>
        <taxon>metagenomes</taxon>
        <taxon>ecological metagenomes</taxon>
    </lineage>
</organism>
<protein>
    <submittedName>
        <fullName evidence="1">Uncharacterized protein</fullName>
    </submittedName>
</protein>
<gene>
    <name evidence="1" type="ORF">METZ01_LOCUS282605</name>
</gene>
<accession>A0A382L4D6</accession>
<sequence length="84" mass="9145">MSERDLEYTTPERLVQDFASRGIVVLAPEGLGISLDIHDRIYQQEKQASSAHKPVTCSLIPDVLAVINAPGVVAACNQLVGENW</sequence>
<reference evidence="1" key="1">
    <citation type="submission" date="2018-05" db="EMBL/GenBank/DDBJ databases">
        <authorList>
            <person name="Lanie J.A."/>
            <person name="Ng W.-L."/>
            <person name="Kazmierczak K.M."/>
            <person name="Andrzejewski T.M."/>
            <person name="Davidsen T.M."/>
            <person name="Wayne K.J."/>
            <person name="Tettelin H."/>
            <person name="Glass J.I."/>
            <person name="Rusch D."/>
            <person name="Podicherti R."/>
            <person name="Tsui H.-C.T."/>
            <person name="Winkler M.E."/>
        </authorList>
    </citation>
    <scope>NUCLEOTIDE SEQUENCE</scope>
</reference>
<dbReference type="EMBL" id="UINC01083745">
    <property type="protein sequence ID" value="SVC29751.1"/>
    <property type="molecule type" value="Genomic_DNA"/>
</dbReference>
<dbReference type="AlphaFoldDB" id="A0A382L4D6"/>
<name>A0A382L4D6_9ZZZZ</name>
<feature type="non-terminal residue" evidence="1">
    <location>
        <position position="84"/>
    </location>
</feature>
<proteinExistence type="predicted"/>
<evidence type="ECO:0000313" key="1">
    <source>
        <dbReference type="EMBL" id="SVC29751.1"/>
    </source>
</evidence>